<accession>A0AAD8L535</accession>
<dbReference type="EMBL" id="JAUHHV010000002">
    <property type="protein sequence ID" value="KAK1432771.1"/>
    <property type="molecule type" value="Genomic_DNA"/>
</dbReference>
<dbReference type="Proteomes" id="UP001229421">
    <property type="component" value="Unassembled WGS sequence"/>
</dbReference>
<evidence type="ECO:0000313" key="2">
    <source>
        <dbReference type="Proteomes" id="UP001229421"/>
    </source>
</evidence>
<proteinExistence type="predicted"/>
<sequence length="234" mass="26328">MQHQGHENNDLGYCLSFDCYFSDSITASAAAKVICELKHEQQAAPQLYHHVDEDVDHFEFNLDSSSDQQIAFVSDTNTMVKEANNAYCVSNQLQECFVDEHEAAESYDSKPSGIFCLWRSKTGVESSSSSLAKCKNNGSGSHGSNRWKSIFLFGSKKTQTSKLICQFVKTEEVAKVGKVKTGKSSLSSSGHELFYVQKRAERKGDKLKSFLPYKQDLLGFFVVINRFRNKKLLF</sequence>
<evidence type="ECO:0000313" key="1">
    <source>
        <dbReference type="EMBL" id="KAK1432771.1"/>
    </source>
</evidence>
<name>A0AAD8L535_TARER</name>
<organism evidence="1 2">
    <name type="scientific">Tagetes erecta</name>
    <name type="common">African marigold</name>
    <dbReference type="NCBI Taxonomy" id="13708"/>
    <lineage>
        <taxon>Eukaryota</taxon>
        <taxon>Viridiplantae</taxon>
        <taxon>Streptophyta</taxon>
        <taxon>Embryophyta</taxon>
        <taxon>Tracheophyta</taxon>
        <taxon>Spermatophyta</taxon>
        <taxon>Magnoliopsida</taxon>
        <taxon>eudicotyledons</taxon>
        <taxon>Gunneridae</taxon>
        <taxon>Pentapetalae</taxon>
        <taxon>asterids</taxon>
        <taxon>campanulids</taxon>
        <taxon>Asterales</taxon>
        <taxon>Asteraceae</taxon>
        <taxon>Asteroideae</taxon>
        <taxon>Heliantheae alliance</taxon>
        <taxon>Tageteae</taxon>
        <taxon>Tagetes</taxon>
    </lineage>
</organism>
<dbReference type="PANTHER" id="PTHR33095:SF123">
    <property type="entry name" value="HMG BOX DOMAIN-CONTAINING PROTEIN"/>
    <property type="match status" value="1"/>
</dbReference>
<protein>
    <submittedName>
        <fullName evidence="1">Uncharacterized protein</fullName>
    </submittedName>
</protein>
<gene>
    <name evidence="1" type="ORF">QVD17_09671</name>
</gene>
<dbReference type="PANTHER" id="PTHR33095">
    <property type="entry name" value="OS07G0619500 PROTEIN"/>
    <property type="match status" value="1"/>
</dbReference>
<dbReference type="AlphaFoldDB" id="A0AAD8L535"/>
<reference evidence="1" key="1">
    <citation type="journal article" date="2023" name="bioRxiv">
        <title>Improved chromosome-level genome assembly for marigold (Tagetes erecta).</title>
        <authorList>
            <person name="Jiang F."/>
            <person name="Yuan L."/>
            <person name="Wang S."/>
            <person name="Wang H."/>
            <person name="Xu D."/>
            <person name="Wang A."/>
            <person name="Fan W."/>
        </authorList>
    </citation>
    <scope>NUCLEOTIDE SEQUENCE</scope>
    <source>
        <strain evidence="1">WSJ</strain>
        <tissue evidence="1">Leaf</tissue>
    </source>
</reference>
<keyword evidence="2" id="KW-1185">Reference proteome</keyword>
<comment type="caution">
    <text evidence="1">The sequence shown here is derived from an EMBL/GenBank/DDBJ whole genome shotgun (WGS) entry which is preliminary data.</text>
</comment>